<keyword evidence="3" id="KW-0201">Cytochrome c-type biogenesis</keyword>
<reference evidence="8 9" key="1">
    <citation type="submission" date="2020-07" db="EMBL/GenBank/DDBJ databases">
        <title>Sequencing the genomes of 1000 actinobacteria strains.</title>
        <authorList>
            <person name="Klenk H.-P."/>
        </authorList>
    </citation>
    <scope>NUCLEOTIDE SEQUENCE [LARGE SCALE GENOMIC DNA]</scope>
    <source>
        <strain evidence="8 9">DSM 23819</strain>
    </source>
</reference>
<evidence type="ECO:0000256" key="4">
    <source>
        <dbReference type="ARBA" id="ARBA00022989"/>
    </source>
</evidence>
<evidence type="ECO:0000313" key="8">
    <source>
        <dbReference type="EMBL" id="NYG58879.1"/>
    </source>
</evidence>
<keyword evidence="4 6" id="KW-1133">Transmembrane helix</keyword>
<proteinExistence type="predicted"/>
<dbReference type="RefSeq" id="WP_179501997.1">
    <property type="nucleotide sequence ID" value="NZ_JACCAA010000001.1"/>
</dbReference>
<dbReference type="EMBL" id="JACCAA010000001">
    <property type="protein sequence ID" value="NYG58879.1"/>
    <property type="molecule type" value="Genomic_DNA"/>
</dbReference>
<dbReference type="GO" id="GO:0016020">
    <property type="term" value="C:membrane"/>
    <property type="evidence" value="ECO:0007669"/>
    <property type="project" value="UniProtKB-SubCell"/>
</dbReference>
<keyword evidence="5 6" id="KW-0472">Membrane</keyword>
<evidence type="ECO:0000256" key="3">
    <source>
        <dbReference type="ARBA" id="ARBA00022748"/>
    </source>
</evidence>
<evidence type="ECO:0000256" key="6">
    <source>
        <dbReference type="SAM" id="Phobius"/>
    </source>
</evidence>
<organism evidence="8 9">
    <name type="scientific">Nocardioides daedukensis</name>
    <dbReference type="NCBI Taxonomy" id="634462"/>
    <lineage>
        <taxon>Bacteria</taxon>
        <taxon>Bacillati</taxon>
        <taxon>Actinomycetota</taxon>
        <taxon>Actinomycetes</taxon>
        <taxon>Propionibacteriales</taxon>
        <taxon>Nocardioidaceae</taxon>
        <taxon>Nocardioides</taxon>
    </lineage>
</organism>
<evidence type="ECO:0000256" key="1">
    <source>
        <dbReference type="ARBA" id="ARBA00004141"/>
    </source>
</evidence>
<protein>
    <submittedName>
        <fullName evidence="8">Cytochrome c biogenesis protein</fullName>
    </submittedName>
</protein>
<keyword evidence="2 6" id="KW-0812">Transmembrane</keyword>
<dbReference type="GO" id="GO:0017004">
    <property type="term" value="P:cytochrome complex assembly"/>
    <property type="evidence" value="ECO:0007669"/>
    <property type="project" value="UniProtKB-KW"/>
</dbReference>
<sequence length="524" mass="57402">MAAPELNFRELARWTWRQLCSMRTALVLLLMLALAAIPGSVIPQENVDAFAVGKWQDEHPKLTPIYEWLGLFSVFESVWFAAIYILLAISLVGCILPRCKVYWKAMRAAPPKAPSNLLRMPNSTSYSTTAPADEVLAEAKRVLRKRHYRVIERDGAISAERGYLREAGNLLFHLSILIVLAGFAMGSLLGYKGGVIVVNGSGFSNNLSQYDDFVPGALMGVEDMEPFSFTLKDFDIEWLMSGPRKGMAQHFVAHLDYTEEPGGEEKSYDLRVNHPLSIGGTDIFLIGHGYAPSITVRDGEGNVTYKGPVIFLPEEQATFRSFGVVKAPNAEPEGIGLEGYFYPTFALIEGNPASIFGDDRNPRLSMLAYTGDLGLGAGESQSVYVLDKSRMTQLTKDDGSMFRVDLYRGETVDLPDGAGSVTFEGVEPWVRVQISKTPGKLIALGGVILALIGLLGSLFIRPRRVWVRVRREEIDGAEQGIVEVAVLDRSSAGETGDEIVEIVAALRGSAEPATSGLEDEEDRT</sequence>
<gene>
    <name evidence="8" type="ORF">BJ980_001802</name>
</gene>
<dbReference type="AlphaFoldDB" id="A0A7Y9S0T9"/>
<dbReference type="PANTHER" id="PTHR31566:SF0">
    <property type="entry name" value="CYTOCHROME C BIOGENESIS PROTEIN CCS1, CHLOROPLASTIC"/>
    <property type="match status" value="1"/>
</dbReference>
<evidence type="ECO:0000256" key="2">
    <source>
        <dbReference type="ARBA" id="ARBA00022692"/>
    </source>
</evidence>
<keyword evidence="9" id="KW-1185">Reference proteome</keyword>
<accession>A0A7Y9S0T9</accession>
<evidence type="ECO:0000313" key="9">
    <source>
        <dbReference type="Proteomes" id="UP000540656"/>
    </source>
</evidence>
<evidence type="ECO:0000256" key="5">
    <source>
        <dbReference type="ARBA" id="ARBA00023136"/>
    </source>
</evidence>
<dbReference type="Pfam" id="PF05140">
    <property type="entry name" value="ResB"/>
    <property type="match status" value="1"/>
</dbReference>
<feature type="transmembrane region" description="Helical" evidence="6">
    <location>
        <begin position="78"/>
        <end position="97"/>
    </location>
</feature>
<feature type="transmembrane region" description="Helical" evidence="6">
    <location>
        <begin position="170"/>
        <end position="191"/>
    </location>
</feature>
<dbReference type="InterPro" id="IPR023494">
    <property type="entry name" value="Cyt_c_bgen_Ccs1/CcsB/ResB"/>
</dbReference>
<name>A0A7Y9S0T9_9ACTN</name>
<feature type="transmembrane region" description="Helical" evidence="6">
    <location>
        <begin position="441"/>
        <end position="460"/>
    </location>
</feature>
<dbReference type="InterPro" id="IPR007816">
    <property type="entry name" value="ResB-like_domain"/>
</dbReference>
<feature type="domain" description="ResB-like" evidence="7">
    <location>
        <begin position="22"/>
        <end position="498"/>
    </location>
</feature>
<comment type="subcellular location">
    <subcellularLocation>
        <location evidence="1">Membrane</location>
        <topology evidence="1">Multi-pass membrane protein</topology>
    </subcellularLocation>
</comment>
<dbReference type="Proteomes" id="UP000540656">
    <property type="component" value="Unassembled WGS sequence"/>
</dbReference>
<comment type="caution">
    <text evidence="8">The sequence shown here is derived from an EMBL/GenBank/DDBJ whole genome shotgun (WGS) entry which is preliminary data.</text>
</comment>
<evidence type="ECO:0000259" key="7">
    <source>
        <dbReference type="Pfam" id="PF05140"/>
    </source>
</evidence>
<dbReference type="PANTHER" id="PTHR31566">
    <property type="entry name" value="CYTOCHROME C BIOGENESIS PROTEIN CCS1, CHLOROPLASTIC"/>
    <property type="match status" value="1"/>
</dbReference>